<keyword evidence="11" id="KW-0072">Autophagy</keyword>
<feature type="chain" id="PRO_5024358682" description="Autophagy-related protein 27" evidence="19">
    <location>
        <begin position="27"/>
        <end position="605"/>
    </location>
</feature>
<dbReference type="OrthoDB" id="10253736at2759"/>
<comment type="caution">
    <text evidence="21">The sequence shown here is derived from an EMBL/GenBank/DDBJ whole genome shotgun (WGS) entry which is preliminary data.</text>
</comment>
<comment type="similarity">
    <text evidence="5">Belongs to the short-chain dehydrogenases/reductases (SDR) family.</text>
</comment>
<evidence type="ECO:0000256" key="15">
    <source>
        <dbReference type="ARBA" id="ARBA00023157"/>
    </source>
</evidence>
<evidence type="ECO:0000256" key="7">
    <source>
        <dbReference type="ARBA" id="ARBA00022692"/>
    </source>
</evidence>
<evidence type="ECO:0000256" key="8">
    <source>
        <dbReference type="ARBA" id="ARBA00022729"/>
    </source>
</evidence>
<dbReference type="InterPro" id="IPR002347">
    <property type="entry name" value="SDR_fam"/>
</dbReference>
<name>A0A5N5QM06_9AGAM</name>
<dbReference type="SUPFAM" id="SSF51735">
    <property type="entry name" value="NAD(P)-binding Rossmann-fold domains"/>
    <property type="match status" value="1"/>
</dbReference>
<keyword evidence="14 18" id="KW-0472">Membrane</keyword>
<comment type="similarity">
    <text evidence="4">Belongs to the ATG27 family.</text>
</comment>
<evidence type="ECO:0000256" key="11">
    <source>
        <dbReference type="ARBA" id="ARBA00023006"/>
    </source>
</evidence>
<evidence type="ECO:0000256" key="19">
    <source>
        <dbReference type="SAM" id="SignalP"/>
    </source>
</evidence>
<dbReference type="InterPro" id="IPR044865">
    <property type="entry name" value="MRH_dom"/>
</dbReference>
<evidence type="ECO:0000256" key="10">
    <source>
        <dbReference type="ARBA" id="ARBA00023002"/>
    </source>
</evidence>
<dbReference type="GO" id="GO:0031966">
    <property type="term" value="C:mitochondrial membrane"/>
    <property type="evidence" value="ECO:0007669"/>
    <property type="project" value="UniProtKB-SubCell"/>
</dbReference>
<dbReference type="GO" id="GO:0006914">
    <property type="term" value="P:autophagy"/>
    <property type="evidence" value="ECO:0007669"/>
    <property type="project" value="UniProtKB-KW"/>
</dbReference>
<evidence type="ECO:0000256" key="9">
    <source>
        <dbReference type="ARBA" id="ARBA00022989"/>
    </source>
</evidence>
<evidence type="ECO:0000256" key="16">
    <source>
        <dbReference type="ARBA" id="ARBA00023329"/>
    </source>
</evidence>
<dbReference type="PROSITE" id="PS51914">
    <property type="entry name" value="MRH"/>
    <property type="match status" value="1"/>
</dbReference>
<comment type="subcellular location">
    <subcellularLocation>
        <location evidence="2">Cytoplasmic vesicle membrane</location>
        <topology evidence="2">Single-pass type I membrane protein</topology>
    </subcellularLocation>
    <subcellularLocation>
        <location evidence="3">Golgi apparatus membrane</location>
        <topology evidence="3">Single-pass type I membrane protein</topology>
    </subcellularLocation>
    <subcellularLocation>
        <location evidence="1">Mitochondrion membrane</location>
        <topology evidence="1">Single-pass membrane protein</topology>
    </subcellularLocation>
</comment>
<keyword evidence="15" id="KW-1015">Disulfide bond</keyword>
<dbReference type="AlphaFoldDB" id="A0A5N5QM06"/>
<reference evidence="21 22" key="1">
    <citation type="journal article" date="2019" name="Fungal Biol. Biotechnol.">
        <title>Draft genome sequence of fastidious pathogen Ceratobasidium theobromae, which causes vascular-streak dieback in Theobroma cacao.</title>
        <authorList>
            <person name="Ali S.S."/>
            <person name="Asman A."/>
            <person name="Shao J."/>
            <person name="Firmansyah A.P."/>
            <person name="Susilo A.W."/>
            <person name="Rosmana A."/>
            <person name="McMahon P."/>
            <person name="Junaid M."/>
            <person name="Guest D."/>
            <person name="Kheng T.Y."/>
            <person name="Meinhardt L.W."/>
            <person name="Bailey B.A."/>
        </authorList>
    </citation>
    <scope>NUCLEOTIDE SEQUENCE [LARGE SCALE GENOMIC DNA]</scope>
    <source>
        <strain evidence="21 22">CT2</strain>
    </source>
</reference>
<evidence type="ECO:0000256" key="3">
    <source>
        <dbReference type="ARBA" id="ARBA00004614"/>
    </source>
</evidence>
<dbReference type="Gene3D" id="2.70.130.10">
    <property type="entry name" value="Mannose-6-phosphate receptor binding domain"/>
    <property type="match status" value="1"/>
</dbReference>
<dbReference type="InterPro" id="IPR009011">
    <property type="entry name" value="Man6P_isomerase_rcpt-bd_dom_sf"/>
</dbReference>
<dbReference type="PANTHER" id="PTHR24321">
    <property type="entry name" value="DEHYDROGENASES, SHORT CHAIN"/>
    <property type="match status" value="1"/>
</dbReference>
<dbReference type="Proteomes" id="UP000383932">
    <property type="component" value="Unassembled WGS sequence"/>
</dbReference>
<feature type="region of interest" description="Disordered" evidence="17">
    <location>
        <begin position="215"/>
        <end position="241"/>
    </location>
</feature>
<keyword evidence="22" id="KW-1185">Reference proteome</keyword>
<dbReference type="EMBL" id="SSOP01000056">
    <property type="protein sequence ID" value="KAB5592709.1"/>
    <property type="molecule type" value="Genomic_DNA"/>
</dbReference>
<evidence type="ECO:0000256" key="4">
    <source>
        <dbReference type="ARBA" id="ARBA00005363"/>
    </source>
</evidence>
<accession>A0A5N5QM06</accession>
<evidence type="ECO:0000256" key="1">
    <source>
        <dbReference type="ARBA" id="ARBA00004304"/>
    </source>
</evidence>
<evidence type="ECO:0000313" key="22">
    <source>
        <dbReference type="Proteomes" id="UP000383932"/>
    </source>
</evidence>
<proteinExistence type="inferred from homology"/>
<keyword evidence="9 18" id="KW-1133">Transmembrane helix</keyword>
<evidence type="ECO:0000256" key="6">
    <source>
        <dbReference type="ARBA" id="ARBA00013776"/>
    </source>
</evidence>
<keyword evidence="16" id="KW-0968">Cytoplasmic vesicle</keyword>
<organism evidence="21 22">
    <name type="scientific">Ceratobasidium theobromae</name>
    <dbReference type="NCBI Taxonomy" id="1582974"/>
    <lineage>
        <taxon>Eukaryota</taxon>
        <taxon>Fungi</taxon>
        <taxon>Dikarya</taxon>
        <taxon>Basidiomycota</taxon>
        <taxon>Agaricomycotina</taxon>
        <taxon>Agaricomycetes</taxon>
        <taxon>Cantharellales</taxon>
        <taxon>Ceratobasidiaceae</taxon>
        <taxon>Ceratobasidium</taxon>
    </lineage>
</organism>
<feature type="signal peptide" evidence="19">
    <location>
        <begin position="1"/>
        <end position="26"/>
    </location>
</feature>
<dbReference type="GO" id="GO:0030659">
    <property type="term" value="C:cytoplasmic vesicle membrane"/>
    <property type="evidence" value="ECO:0007669"/>
    <property type="project" value="UniProtKB-SubCell"/>
</dbReference>
<dbReference type="PRINTS" id="PR00081">
    <property type="entry name" value="GDHRDH"/>
</dbReference>
<dbReference type="SUPFAM" id="SSF50911">
    <property type="entry name" value="Mannose 6-phosphate receptor domain"/>
    <property type="match status" value="1"/>
</dbReference>
<dbReference type="GO" id="GO:0016491">
    <property type="term" value="F:oxidoreductase activity"/>
    <property type="evidence" value="ECO:0007669"/>
    <property type="project" value="UniProtKB-KW"/>
</dbReference>
<evidence type="ECO:0000256" key="14">
    <source>
        <dbReference type="ARBA" id="ARBA00023136"/>
    </source>
</evidence>
<keyword evidence="7 18" id="KW-0812">Transmembrane</keyword>
<keyword evidence="8 19" id="KW-0732">Signal</keyword>
<evidence type="ECO:0000313" key="21">
    <source>
        <dbReference type="EMBL" id="KAB5592709.1"/>
    </source>
</evidence>
<dbReference type="InterPro" id="IPR018939">
    <property type="entry name" value="Autophagy-rel_prot_27"/>
</dbReference>
<feature type="transmembrane region" description="Helical" evidence="18">
    <location>
        <begin position="243"/>
        <end position="263"/>
    </location>
</feature>
<evidence type="ECO:0000256" key="17">
    <source>
        <dbReference type="SAM" id="MobiDB-lite"/>
    </source>
</evidence>
<evidence type="ECO:0000256" key="2">
    <source>
        <dbReference type="ARBA" id="ARBA00004358"/>
    </source>
</evidence>
<dbReference type="CDD" id="cd05233">
    <property type="entry name" value="SDR_c"/>
    <property type="match status" value="1"/>
</dbReference>
<keyword evidence="10" id="KW-0560">Oxidoreductase</keyword>
<dbReference type="Pfam" id="PF09451">
    <property type="entry name" value="ATG27"/>
    <property type="match status" value="1"/>
</dbReference>
<dbReference type="Gene3D" id="3.40.50.720">
    <property type="entry name" value="NAD(P)-binding Rossmann-like Domain"/>
    <property type="match status" value="1"/>
</dbReference>
<keyword evidence="12" id="KW-0333">Golgi apparatus</keyword>
<evidence type="ECO:0000256" key="13">
    <source>
        <dbReference type="ARBA" id="ARBA00023128"/>
    </source>
</evidence>
<sequence>MIVRIRSANSLILAITTLLQIGLALALPTTASSPDCVFSVPADENTTLKYDLCPLLTRGQYRVSRDVETPPSRTKIHYDINLNNDITWDGTLPARDQCEKGTNVCMTVISERPDHRLEPPRTIYVVPVAGNFQDRKLDVTSKISQQADDSKRAPLQVTFHGGLYMGIPQKAIFTFHCDPSAVESSQPTLTSHGDPLEDQGKHKLTWTSKHACPIGGYPEGKPGSLPDQPTQDPLPNPQPATSGIGPGTVLIILLIGAFIIGNINNRFTFRAATNRYHAQSWMDFGLNRVHVLVTGAAGGIGLEIVDEFQKQGSYVTAQYHTSPGSLPELQEGVDNLELVQADVTDEHAVKKLFSRGGEIFEKEVQVLVVNHGTFPSEHVNLVDMGLDQWKRTVDVNLTGPFLLVREFLRRLRKPRRKFAPDLSKVAIVVIGSTSGEFGEAGHVDYSCSKAALQSGFIRTVKNEIVQIAPLGRINAVSPGWVRTPMAESTLSDPASFERAIATTPLKKVATPADIAKQVVVLASSTLSGHITGQNIIIAGGMEGRLLNPPTEAKPHEDTTKSPCVNLTINMDASGLTHGPATTNYVISPELSSYDVMDNAINMRSV</sequence>
<keyword evidence="13" id="KW-0496">Mitochondrion</keyword>
<evidence type="ECO:0000256" key="12">
    <source>
        <dbReference type="ARBA" id="ARBA00023034"/>
    </source>
</evidence>
<evidence type="ECO:0000259" key="20">
    <source>
        <dbReference type="PROSITE" id="PS51914"/>
    </source>
</evidence>
<evidence type="ECO:0000256" key="18">
    <source>
        <dbReference type="SAM" id="Phobius"/>
    </source>
</evidence>
<feature type="domain" description="MRH" evidence="20">
    <location>
        <begin position="34"/>
        <end position="214"/>
    </location>
</feature>
<evidence type="ECO:0000256" key="5">
    <source>
        <dbReference type="ARBA" id="ARBA00006484"/>
    </source>
</evidence>
<dbReference type="InterPro" id="IPR036291">
    <property type="entry name" value="NAD(P)-bd_dom_sf"/>
</dbReference>
<protein>
    <recommendedName>
        <fullName evidence="6">Autophagy-related protein 27</fullName>
    </recommendedName>
</protein>
<dbReference type="Pfam" id="PF13561">
    <property type="entry name" value="adh_short_C2"/>
    <property type="match status" value="1"/>
</dbReference>
<gene>
    <name evidence="21" type="ORF">CTheo_3852</name>
</gene>
<dbReference type="GO" id="GO:0000139">
    <property type="term" value="C:Golgi membrane"/>
    <property type="evidence" value="ECO:0007669"/>
    <property type="project" value="UniProtKB-SubCell"/>
</dbReference>
<dbReference type="PANTHER" id="PTHR24321:SF8">
    <property type="entry name" value="ESTRADIOL 17-BETA-DEHYDROGENASE 8-RELATED"/>
    <property type="match status" value="1"/>
</dbReference>